<evidence type="ECO:0000256" key="3">
    <source>
        <dbReference type="SAM" id="SignalP"/>
    </source>
</evidence>
<evidence type="ECO:0000313" key="7">
    <source>
        <dbReference type="RefSeq" id="XP_031760996.1"/>
    </source>
</evidence>
<keyword evidence="5" id="KW-1185">Reference proteome</keyword>
<dbReference type="GeneTree" id="ENSGT00390000009794"/>
<evidence type="ECO:0000313" key="9">
    <source>
        <dbReference type="Xenbase" id="XB-GENE-5804718"/>
    </source>
</evidence>
<dbReference type="Pfam" id="PF14946">
    <property type="entry name" value="DUF4501"/>
    <property type="match status" value="2"/>
</dbReference>
<reference evidence="4" key="1">
    <citation type="journal article" date="2010" name="Science">
        <title>The genome of the Western clawed frog Xenopus tropicalis.</title>
        <authorList>
            <person name="Hellsten U."/>
            <person name="Harland R.M."/>
            <person name="Gilchrist M.J."/>
            <person name="Hendrix D."/>
            <person name="Jurka J."/>
            <person name="Kapitonov V."/>
            <person name="Ovcharenko I."/>
            <person name="Putnam N.H."/>
            <person name="Shu S."/>
            <person name="Taher L."/>
            <person name="Blitz I.L."/>
            <person name="Blumberg B."/>
            <person name="Dichmann D.S."/>
            <person name="Dubchak I."/>
            <person name="Amaya E."/>
            <person name="Detter J.C."/>
            <person name="Fletcher R."/>
            <person name="Gerhard D.S."/>
            <person name="Goodstein D."/>
            <person name="Graves T."/>
            <person name="Grigoriev I.V."/>
            <person name="Grimwood J."/>
            <person name="Kawashima T."/>
            <person name="Lindquist E."/>
            <person name="Lucas S.M."/>
            <person name="Mead P.E."/>
            <person name="Mitros T."/>
            <person name="Ogino H."/>
            <person name="Ohta Y."/>
            <person name="Poliakov A.V."/>
            <person name="Pollet N."/>
            <person name="Robert J."/>
            <person name="Salamov A."/>
            <person name="Sater A.K."/>
            <person name="Schmutz J."/>
            <person name="Terry A."/>
            <person name="Vize P.D."/>
            <person name="Warren W.C."/>
            <person name="Wells D."/>
            <person name="Wills A."/>
            <person name="Wilson R.K."/>
            <person name="Zimmerman L.B."/>
            <person name="Zorn A.M."/>
            <person name="Grainger R."/>
            <person name="Grammer T."/>
            <person name="Khokha M.K."/>
            <person name="Richardson P.M."/>
            <person name="Rokhsar D.S."/>
        </authorList>
    </citation>
    <scope>NUCLEOTIDE SEQUENCE [LARGE SCALE GENOMIC DNA]</scope>
    <source>
        <strain evidence="4">Nigerian</strain>
    </source>
</reference>
<sequence>MAVPCAIFLGRFIADTVGVSILSMVYDCCSERDLNGSCSISHRCSPGCYRLWSEDGSSTCVKCKNETSLGSEVIPNVTECRNSPEPAVKTGLYVSLLCEVSGGLSRPASQSGMAAWKCNMKLFGSSTLDISLNSSSTPYVPHNLGSPGIAASLLLGILFISLFLILSVASFFYLKRSQKLPEIFYRRNKASIFQPSEMASMIPNPKSSVRKPRYVRRERSRTTAAPDSSAETRVSNV</sequence>
<dbReference type="OMA" id="KSSASVX"/>
<dbReference type="Xenbase" id="XB-GENE-5804718">
    <property type="gene designation" value="c7h1orf159"/>
</dbReference>
<dbReference type="RefSeq" id="XP_031760996.1">
    <property type="nucleotide sequence ID" value="XM_031905136.1"/>
</dbReference>
<dbReference type="Ensembl" id="ENSXETT00000121572">
    <property type="protein sequence ID" value="ENSXETP00000110813"/>
    <property type="gene ID" value="ENSXETG00000000066"/>
</dbReference>
<keyword evidence="3" id="KW-0732">Signal</keyword>
<dbReference type="RefSeq" id="XP_017950906.1">
    <property type="nucleotide sequence ID" value="XM_018095417.2"/>
</dbReference>
<evidence type="ECO:0000313" key="8">
    <source>
        <dbReference type="RefSeq" id="XP_031760997.1"/>
    </source>
</evidence>
<keyword evidence="2" id="KW-0472">Membrane</keyword>
<evidence type="ECO:0000256" key="2">
    <source>
        <dbReference type="SAM" id="Phobius"/>
    </source>
</evidence>
<dbReference type="RefSeq" id="XP_031760997.1">
    <property type="nucleotide sequence ID" value="XM_031905137.1"/>
</dbReference>
<evidence type="ECO:0000256" key="1">
    <source>
        <dbReference type="SAM" id="MobiDB-lite"/>
    </source>
</evidence>
<feature type="compositionally biased region" description="Polar residues" evidence="1">
    <location>
        <begin position="222"/>
        <end position="237"/>
    </location>
</feature>
<reference evidence="4" key="2">
    <citation type="submission" date="2021-03" db="UniProtKB">
        <authorList>
            <consortium name="Ensembl"/>
        </authorList>
    </citation>
    <scope>IDENTIFICATION</scope>
</reference>
<feature type="chain" id="PRO_5044662952" evidence="3">
    <location>
        <begin position="19"/>
        <end position="237"/>
    </location>
</feature>
<dbReference type="InterPro" id="IPR027888">
    <property type="entry name" value="DUF4501"/>
</dbReference>
<gene>
    <name evidence="9" type="primary">c7h1orf159</name>
    <name evidence="4 6 7 8" type="synonym">c1orf159</name>
</gene>
<evidence type="ECO:0000313" key="5">
    <source>
        <dbReference type="Proteomes" id="UP000008143"/>
    </source>
</evidence>
<feature type="region of interest" description="Disordered" evidence="1">
    <location>
        <begin position="203"/>
        <end position="237"/>
    </location>
</feature>
<evidence type="ECO:0000313" key="6">
    <source>
        <dbReference type="RefSeq" id="XP_017950906.1"/>
    </source>
</evidence>
<dbReference type="PANTHER" id="PTHR16247:SF0">
    <property type="entry name" value="RIKEN CDNA 9430015G10 GENE"/>
    <property type="match status" value="1"/>
</dbReference>
<evidence type="ECO:0000313" key="4">
    <source>
        <dbReference type="Ensembl" id="ENSXETP00000110813"/>
    </source>
</evidence>
<dbReference type="PANTHER" id="PTHR16247">
    <property type="entry name" value="RIKEN CDNA 9430015G10 GENE"/>
    <property type="match status" value="1"/>
</dbReference>
<keyword evidence="2" id="KW-1133">Transmembrane helix</keyword>
<reference evidence="6 7" key="3">
    <citation type="submission" date="2025-04" db="UniProtKB">
        <authorList>
            <consortium name="RefSeq"/>
        </authorList>
    </citation>
    <scope>IDENTIFICATION</scope>
    <source>
        <strain evidence="6 7">Nigerian</strain>
        <tissue evidence="6 7">Liver and blood</tissue>
    </source>
</reference>
<protein>
    <submittedName>
        <fullName evidence="4">Chromosome 1 open reading frame 159</fullName>
    </submittedName>
    <submittedName>
        <fullName evidence="6 7">Uncharacterized protein C1orf159 homolog isoform X1</fullName>
    </submittedName>
</protein>
<name>A0A803JS40_XENTR</name>
<dbReference type="AGR" id="Xenbase:XB-GENE-5804718"/>
<dbReference type="AlphaFoldDB" id="A0A803JS40"/>
<organism evidence="4">
    <name type="scientific">Xenopus tropicalis</name>
    <name type="common">Western clawed frog</name>
    <name type="synonym">Silurana tropicalis</name>
    <dbReference type="NCBI Taxonomy" id="8364"/>
    <lineage>
        <taxon>Eukaryota</taxon>
        <taxon>Metazoa</taxon>
        <taxon>Chordata</taxon>
        <taxon>Craniata</taxon>
        <taxon>Vertebrata</taxon>
        <taxon>Euteleostomi</taxon>
        <taxon>Amphibia</taxon>
        <taxon>Batrachia</taxon>
        <taxon>Anura</taxon>
        <taxon>Pipoidea</taxon>
        <taxon>Pipidae</taxon>
        <taxon>Xenopodinae</taxon>
        <taxon>Xenopus</taxon>
        <taxon>Silurana</taxon>
    </lineage>
</organism>
<proteinExistence type="predicted"/>
<dbReference type="Proteomes" id="UP000008143">
    <property type="component" value="Chromosome 7"/>
</dbReference>
<dbReference type="Bgee" id="ENSXETG00000000066">
    <property type="expression patterns" value="Expressed in egg cell and 21 other cell types or tissues"/>
</dbReference>
<dbReference type="GeneID" id="733821"/>
<dbReference type="CTD" id="127488851"/>
<keyword evidence="2" id="KW-0812">Transmembrane</keyword>
<feature type="signal peptide" evidence="3">
    <location>
        <begin position="1"/>
        <end position="18"/>
    </location>
</feature>
<dbReference type="OrthoDB" id="9895472at2759"/>
<feature type="transmembrane region" description="Helical" evidence="2">
    <location>
        <begin position="149"/>
        <end position="174"/>
    </location>
</feature>
<accession>A0A803JS40</accession>